<dbReference type="Proteomes" id="UP000091820">
    <property type="component" value="Unassembled WGS sequence"/>
</dbReference>
<organism evidence="2 3">
    <name type="scientific">Glossina brevipalpis</name>
    <dbReference type="NCBI Taxonomy" id="37001"/>
    <lineage>
        <taxon>Eukaryota</taxon>
        <taxon>Metazoa</taxon>
        <taxon>Ecdysozoa</taxon>
        <taxon>Arthropoda</taxon>
        <taxon>Hexapoda</taxon>
        <taxon>Insecta</taxon>
        <taxon>Pterygota</taxon>
        <taxon>Neoptera</taxon>
        <taxon>Endopterygota</taxon>
        <taxon>Diptera</taxon>
        <taxon>Brachycera</taxon>
        <taxon>Muscomorpha</taxon>
        <taxon>Hippoboscoidea</taxon>
        <taxon>Glossinidae</taxon>
        <taxon>Glossina</taxon>
    </lineage>
</organism>
<keyword evidence="3" id="KW-1185">Reference proteome</keyword>
<accession>A0A1A9WEW5</accession>
<keyword evidence="1" id="KW-0812">Transmembrane</keyword>
<evidence type="ECO:0000256" key="1">
    <source>
        <dbReference type="SAM" id="Phobius"/>
    </source>
</evidence>
<sequence>MEDFIAPASAQAAQFEVNKDFQTKGPLYKGDSGFLRPNQHRHRNEHIDREILKTYLDSEFEDGVDTAEKLISENISPRDLASLTKKDLELIGIKNEKKIDDLLKVFSELPNQYPTYEDMCHLEKAQTYNRQIFMNASNHLEIMRRSLTAANYKVQIWPPDDVILGEKLFASRFVVKALDELDSLTNDIIFLKSEQQLEKPRPNKKSSNRIHMTTWLLLGSLSSISVLLALYYWKLK</sequence>
<name>A0A1A9WEW5_9MUSC</name>
<dbReference type="AlphaFoldDB" id="A0A1A9WEW5"/>
<proteinExistence type="predicted"/>
<protein>
    <submittedName>
        <fullName evidence="2">Uncharacterized protein</fullName>
    </submittedName>
</protein>
<evidence type="ECO:0000313" key="2">
    <source>
        <dbReference type="EnsemblMetazoa" id="GBRI017120-PA"/>
    </source>
</evidence>
<keyword evidence="1" id="KW-0472">Membrane</keyword>
<keyword evidence="1" id="KW-1133">Transmembrane helix</keyword>
<reference evidence="2" key="2">
    <citation type="submission" date="2020-05" db="UniProtKB">
        <authorList>
            <consortium name="EnsemblMetazoa"/>
        </authorList>
    </citation>
    <scope>IDENTIFICATION</scope>
    <source>
        <strain evidence="2">IAEA</strain>
    </source>
</reference>
<dbReference type="VEuPathDB" id="VectorBase:GBRI017120"/>
<dbReference type="EnsemblMetazoa" id="GBRI017120-RA">
    <property type="protein sequence ID" value="GBRI017120-PA"/>
    <property type="gene ID" value="GBRI017120"/>
</dbReference>
<feature type="transmembrane region" description="Helical" evidence="1">
    <location>
        <begin position="214"/>
        <end position="233"/>
    </location>
</feature>
<reference evidence="3" key="1">
    <citation type="submission" date="2014-03" db="EMBL/GenBank/DDBJ databases">
        <authorList>
            <person name="Aksoy S."/>
            <person name="Warren W."/>
            <person name="Wilson R.K."/>
        </authorList>
    </citation>
    <scope>NUCLEOTIDE SEQUENCE [LARGE SCALE GENOMIC DNA]</scope>
    <source>
        <strain evidence="3">IAEA</strain>
    </source>
</reference>
<evidence type="ECO:0000313" key="3">
    <source>
        <dbReference type="Proteomes" id="UP000091820"/>
    </source>
</evidence>